<dbReference type="RefSeq" id="WP_353985454.1">
    <property type="nucleotide sequence ID" value="NZ_JBEWLY010000025.1"/>
</dbReference>
<dbReference type="Proteomes" id="UP001548713">
    <property type="component" value="Unassembled WGS sequence"/>
</dbReference>
<reference evidence="2 3" key="1">
    <citation type="submission" date="2024-07" db="EMBL/GenBank/DDBJ databases">
        <title>Novosphingobium kalidii RD2P27.</title>
        <authorList>
            <person name="Sun J.-Q."/>
        </authorList>
    </citation>
    <scope>NUCLEOTIDE SEQUENCE [LARGE SCALE GENOMIC DNA]</scope>
    <source>
        <strain evidence="2 3">RD2P27</strain>
    </source>
</reference>
<proteinExistence type="predicted"/>
<dbReference type="EMBL" id="JBEWLY010000025">
    <property type="protein sequence ID" value="MET1756969.1"/>
    <property type="molecule type" value="Genomic_DNA"/>
</dbReference>
<evidence type="ECO:0000313" key="2">
    <source>
        <dbReference type="EMBL" id="MET1756969.1"/>
    </source>
</evidence>
<keyword evidence="1" id="KW-1133">Transmembrane helix</keyword>
<gene>
    <name evidence="2" type="ORF">ABVV53_16125</name>
</gene>
<keyword evidence="1" id="KW-0472">Membrane</keyword>
<protein>
    <submittedName>
        <fullName evidence="2">Uncharacterized protein</fullName>
    </submittedName>
</protein>
<organism evidence="2 3">
    <name type="scientific">Novosphingobium kalidii</name>
    <dbReference type="NCBI Taxonomy" id="3230299"/>
    <lineage>
        <taxon>Bacteria</taxon>
        <taxon>Pseudomonadati</taxon>
        <taxon>Pseudomonadota</taxon>
        <taxon>Alphaproteobacteria</taxon>
        <taxon>Sphingomonadales</taxon>
        <taxon>Sphingomonadaceae</taxon>
        <taxon>Novosphingobium</taxon>
    </lineage>
</organism>
<evidence type="ECO:0000313" key="3">
    <source>
        <dbReference type="Proteomes" id="UP001548713"/>
    </source>
</evidence>
<accession>A0ABV2D6M0</accession>
<comment type="caution">
    <text evidence="2">The sequence shown here is derived from an EMBL/GenBank/DDBJ whole genome shotgun (WGS) entry which is preliminary data.</text>
</comment>
<keyword evidence="3" id="KW-1185">Reference proteome</keyword>
<feature type="transmembrane region" description="Helical" evidence="1">
    <location>
        <begin position="12"/>
        <end position="32"/>
    </location>
</feature>
<name>A0ABV2D6M0_9SPHN</name>
<sequence>MSILKNEVSRFFALGFAGGAALVMATMGLGGLGDGSDLARGLVPQAEAAAAQ</sequence>
<keyword evidence="1" id="KW-0812">Transmembrane</keyword>
<evidence type="ECO:0000256" key="1">
    <source>
        <dbReference type="SAM" id="Phobius"/>
    </source>
</evidence>